<evidence type="ECO:0000256" key="3">
    <source>
        <dbReference type="ARBA" id="ARBA00022737"/>
    </source>
</evidence>
<keyword evidence="10" id="KW-0175">Coiled coil</keyword>
<feature type="coiled-coil region" evidence="10">
    <location>
        <begin position="197"/>
        <end position="231"/>
    </location>
</feature>
<keyword evidence="5" id="KW-0833">Ubl conjugation pathway</keyword>
<dbReference type="InterPro" id="IPR017868">
    <property type="entry name" value="Filamin/ABP280_repeat-like"/>
</dbReference>
<dbReference type="SUPFAM" id="SSF57845">
    <property type="entry name" value="B-box zinc-binding domain"/>
    <property type="match status" value="1"/>
</dbReference>
<dbReference type="InterPro" id="IPR000315">
    <property type="entry name" value="Znf_B-box"/>
</dbReference>
<dbReference type="InterPro" id="IPR013083">
    <property type="entry name" value="Znf_RING/FYVE/PHD"/>
</dbReference>
<feature type="domain" description="B box-type" evidence="12">
    <location>
        <begin position="153"/>
        <end position="198"/>
    </location>
</feature>
<evidence type="ECO:0000256" key="8">
    <source>
        <dbReference type="PROSITE-ProRule" id="PRU00087"/>
    </source>
</evidence>
<keyword evidence="2" id="KW-0479">Metal-binding</keyword>
<dbReference type="PROSITE" id="PS50119">
    <property type="entry name" value="ZF_BBOX"/>
    <property type="match status" value="2"/>
</dbReference>
<dbReference type="InterPro" id="IPR014756">
    <property type="entry name" value="Ig_E-set"/>
</dbReference>
<dbReference type="SUPFAM" id="SSF63829">
    <property type="entry name" value="Calcium-dependent phosphotriesterase"/>
    <property type="match status" value="1"/>
</dbReference>
<evidence type="ECO:0000256" key="5">
    <source>
        <dbReference type="ARBA" id="ARBA00022786"/>
    </source>
</evidence>
<reference evidence="14" key="1">
    <citation type="submission" date="2025-08" db="UniProtKB">
        <authorList>
            <consortium name="RefSeq"/>
        </authorList>
    </citation>
    <scope>IDENTIFICATION</scope>
    <source>
        <tissue evidence="14">Testes</tissue>
    </source>
</reference>
<evidence type="ECO:0000259" key="12">
    <source>
        <dbReference type="PROSITE" id="PS50119"/>
    </source>
</evidence>
<dbReference type="InterPro" id="IPR027370">
    <property type="entry name" value="Znf-RING_euk"/>
</dbReference>
<dbReference type="PROSITE" id="PS00518">
    <property type="entry name" value="ZF_RING_1"/>
    <property type="match status" value="1"/>
</dbReference>
<evidence type="ECO:0000256" key="6">
    <source>
        <dbReference type="ARBA" id="ARBA00022833"/>
    </source>
</evidence>
<dbReference type="SMART" id="SM00184">
    <property type="entry name" value="RING"/>
    <property type="match status" value="1"/>
</dbReference>
<accession>A0ABM0GLT6</accession>
<dbReference type="SUPFAM" id="SSF81296">
    <property type="entry name" value="E set domains"/>
    <property type="match status" value="1"/>
</dbReference>
<keyword evidence="13" id="KW-1185">Reference proteome</keyword>
<keyword evidence="6" id="KW-0862">Zinc</keyword>
<dbReference type="RefSeq" id="XP_002732762.1">
    <property type="nucleotide sequence ID" value="XM_002732716.1"/>
</dbReference>
<evidence type="ECO:0000256" key="2">
    <source>
        <dbReference type="ARBA" id="ARBA00022723"/>
    </source>
</evidence>
<evidence type="ECO:0000256" key="4">
    <source>
        <dbReference type="ARBA" id="ARBA00022771"/>
    </source>
</evidence>
<dbReference type="InterPro" id="IPR013783">
    <property type="entry name" value="Ig-like_fold"/>
</dbReference>
<dbReference type="GeneID" id="100374819"/>
<dbReference type="Gene3D" id="2.120.10.30">
    <property type="entry name" value="TolB, C-terminal domain"/>
    <property type="match status" value="2"/>
</dbReference>
<dbReference type="Gene3D" id="3.30.160.60">
    <property type="entry name" value="Classic Zinc Finger"/>
    <property type="match status" value="1"/>
</dbReference>
<evidence type="ECO:0000256" key="9">
    <source>
        <dbReference type="PROSITE-ProRule" id="PRU00504"/>
    </source>
</evidence>
<evidence type="ECO:0000313" key="14">
    <source>
        <dbReference type="RefSeq" id="XP_002732762.1"/>
    </source>
</evidence>
<protein>
    <submittedName>
        <fullName evidence="14">E3 ubiquitin-protein ligase TRIM71-like</fullName>
    </submittedName>
</protein>
<sequence length="731" mass="82505">MASNFPATKKKIREEMLTCSLCLEPFRTPKVLPCLHSFCQHCLELWMKKNSGKLTCPICRREMPDNDVSALQTNFLLTELSGYMSTIKLLKTEDKSCEACQETMAVSRCTNCSQNLCEMCTKAHRNLKFTKAHSVIDLKHYTEKAINGVKKAQTIVYCNKHKQSPVEIYCTVCQIPLCIKCALIDHSTPGHRHQYLEEAAKDAKERLQPQIEELKNKIQAADMAITDVGQEMEKLSENHNKTVDEIDQHAQCVINHVLKKQTEAKQQLGRIVNNRNSKLESQKKNLELTKAMLESADDFVENIMKFASPSQCLFSLKNVTERLNHVLKDREIESLSDMDSSLCFIPNKNILHEELVHQQAELKVEVKGMKKSINLGDELQIRIYTRENSSVQQQDILVTMTTPDREHQNVSLLSRIGGVCGGVIPCTVKFKQEGIHSLMVKQSNQRVKGAPFEIMVLPPVGSVYSFGSEGSRKSYFNIPWGVAINNNGQIVVADTNNHRIQILDWRGHCLNCLKCDLFPKPFTPRDIAVSDDGKYFVTDRGNKQIVVCTEEHVITTFGPNEGINPYGVTLTNDGCVLVTDRQKDRHYIRKYTISGEHVMVTEIPGSTEGQPIHPDSVAVNTNNQIYISDSRNHRIQIMDSSLHYLKSFGSLGNGINKFNVPCGVDIDKDNNVYICDTGNKRICKYSATGELIEYIAEGKVDCPTCIAVSKDYPLKIVVNECRLHSIKMLYV</sequence>
<proteinExistence type="predicted"/>
<feature type="repeat" description="NHL" evidence="9">
    <location>
        <begin position="645"/>
        <end position="688"/>
    </location>
</feature>
<feature type="domain" description="RING-type" evidence="11">
    <location>
        <begin position="19"/>
        <end position="60"/>
    </location>
</feature>
<dbReference type="InterPro" id="IPR003649">
    <property type="entry name" value="Bbox_C"/>
</dbReference>
<dbReference type="PANTHER" id="PTHR25462">
    <property type="entry name" value="BONUS, ISOFORM C-RELATED"/>
    <property type="match status" value="1"/>
</dbReference>
<dbReference type="Pfam" id="PF00643">
    <property type="entry name" value="zf-B_box"/>
    <property type="match status" value="2"/>
</dbReference>
<keyword evidence="4 7" id="KW-0863">Zinc-finger</keyword>
<dbReference type="Gene3D" id="3.30.40.10">
    <property type="entry name" value="Zinc/RING finger domain, C3HC4 (zinc finger)"/>
    <property type="match status" value="1"/>
</dbReference>
<dbReference type="Pfam" id="PF13445">
    <property type="entry name" value="zf-RING_UBOX"/>
    <property type="match status" value="1"/>
</dbReference>
<feature type="repeat" description="NHL" evidence="9">
    <location>
        <begin position="463"/>
        <end position="506"/>
    </location>
</feature>
<dbReference type="InterPro" id="IPR011042">
    <property type="entry name" value="6-blade_b-propeller_TolB-like"/>
</dbReference>
<dbReference type="SUPFAM" id="SSF57850">
    <property type="entry name" value="RING/U-box"/>
    <property type="match status" value="1"/>
</dbReference>
<evidence type="ECO:0000313" key="13">
    <source>
        <dbReference type="Proteomes" id="UP000694865"/>
    </source>
</evidence>
<feature type="repeat" description="NHL" evidence="9">
    <location>
        <begin position="613"/>
        <end position="641"/>
    </location>
</feature>
<dbReference type="InterPro" id="IPR001258">
    <property type="entry name" value="NHL_repeat"/>
</dbReference>
<dbReference type="SMART" id="SM00502">
    <property type="entry name" value="BBC"/>
    <property type="match status" value="1"/>
</dbReference>
<feature type="repeat" description="Filamin" evidence="8">
    <location>
        <begin position="354"/>
        <end position="456"/>
    </location>
</feature>
<dbReference type="Gene3D" id="2.60.40.10">
    <property type="entry name" value="Immunoglobulins"/>
    <property type="match status" value="1"/>
</dbReference>
<dbReference type="PANTHER" id="PTHR25462:SF296">
    <property type="entry name" value="MEIOTIC P26, ISOFORM F"/>
    <property type="match status" value="1"/>
</dbReference>
<evidence type="ECO:0000256" key="1">
    <source>
        <dbReference type="ARBA" id="ARBA00022553"/>
    </source>
</evidence>
<evidence type="ECO:0000256" key="7">
    <source>
        <dbReference type="PROSITE-ProRule" id="PRU00024"/>
    </source>
</evidence>
<organism evidence="13 14">
    <name type="scientific">Saccoglossus kowalevskii</name>
    <name type="common">Acorn worm</name>
    <dbReference type="NCBI Taxonomy" id="10224"/>
    <lineage>
        <taxon>Eukaryota</taxon>
        <taxon>Metazoa</taxon>
        <taxon>Hemichordata</taxon>
        <taxon>Enteropneusta</taxon>
        <taxon>Harrimaniidae</taxon>
        <taxon>Saccoglossus</taxon>
    </lineage>
</organism>
<dbReference type="CDD" id="cd05819">
    <property type="entry name" value="NHL"/>
    <property type="match status" value="1"/>
</dbReference>
<dbReference type="SMART" id="SM00336">
    <property type="entry name" value="BBOX"/>
    <property type="match status" value="2"/>
</dbReference>
<dbReference type="InterPro" id="IPR017907">
    <property type="entry name" value="Znf_RING_CS"/>
</dbReference>
<evidence type="ECO:0000259" key="11">
    <source>
        <dbReference type="PROSITE" id="PS50089"/>
    </source>
</evidence>
<gene>
    <name evidence="14" type="primary">LOC100374819</name>
</gene>
<dbReference type="Pfam" id="PF01436">
    <property type="entry name" value="NHL"/>
    <property type="match status" value="4"/>
</dbReference>
<dbReference type="Proteomes" id="UP000694865">
    <property type="component" value="Unplaced"/>
</dbReference>
<dbReference type="PROSITE" id="PS50089">
    <property type="entry name" value="ZF_RING_2"/>
    <property type="match status" value="1"/>
</dbReference>
<dbReference type="PROSITE" id="PS51125">
    <property type="entry name" value="NHL"/>
    <property type="match status" value="3"/>
</dbReference>
<evidence type="ECO:0000256" key="10">
    <source>
        <dbReference type="SAM" id="Coils"/>
    </source>
</evidence>
<name>A0ABM0GLT6_SACKO</name>
<keyword evidence="3" id="KW-0677">Repeat</keyword>
<dbReference type="InterPro" id="IPR047153">
    <property type="entry name" value="TRIM45/56/19-like"/>
</dbReference>
<keyword evidence="1" id="KW-0597">Phosphoprotein</keyword>
<dbReference type="PROSITE" id="PS50194">
    <property type="entry name" value="FILAMIN_REPEAT"/>
    <property type="match status" value="1"/>
</dbReference>
<dbReference type="InterPro" id="IPR001841">
    <property type="entry name" value="Znf_RING"/>
</dbReference>
<feature type="domain" description="B box-type" evidence="12">
    <location>
        <begin position="92"/>
        <end position="138"/>
    </location>
</feature>